<feature type="compositionally biased region" description="Pro residues" evidence="7">
    <location>
        <begin position="287"/>
        <end position="301"/>
    </location>
</feature>
<evidence type="ECO:0000256" key="3">
    <source>
        <dbReference type="ARBA" id="ARBA00022737"/>
    </source>
</evidence>
<dbReference type="PANTHER" id="PTHR40626:SF18">
    <property type="entry name" value="NICOTINATE CATABOLISM CLUSTER-SPECIFIC TRANSCRIPTION FACTOR"/>
    <property type="match status" value="1"/>
</dbReference>
<feature type="compositionally biased region" description="Low complexity" evidence="7">
    <location>
        <begin position="110"/>
        <end position="123"/>
    </location>
</feature>
<feature type="region of interest" description="Disordered" evidence="7">
    <location>
        <begin position="29"/>
        <end position="135"/>
    </location>
</feature>
<dbReference type="EMBL" id="MCFA01000468">
    <property type="protein sequence ID" value="ORX91356.1"/>
    <property type="molecule type" value="Genomic_DNA"/>
</dbReference>
<gene>
    <name evidence="9" type="ORF">BCR34DRAFT_501480</name>
</gene>
<evidence type="ECO:0000313" key="9">
    <source>
        <dbReference type="EMBL" id="ORX91356.1"/>
    </source>
</evidence>
<feature type="compositionally biased region" description="Polar residues" evidence="7">
    <location>
        <begin position="126"/>
        <end position="135"/>
    </location>
</feature>
<organism evidence="9 10">
    <name type="scientific">Clohesyomyces aquaticus</name>
    <dbReference type="NCBI Taxonomy" id="1231657"/>
    <lineage>
        <taxon>Eukaryota</taxon>
        <taxon>Fungi</taxon>
        <taxon>Dikarya</taxon>
        <taxon>Ascomycota</taxon>
        <taxon>Pezizomycotina</taxon>
        <taxon>Dothideomycetes</taxon>
        <taxon>Pleosporomycetidae</taxon>
        <taxon>Pleosporales</taxon>
        <taxon>Lindgomycetaceae</taxon>
        <taxon>Clohesyomyces</taxon>
    </lineage>
</organism>
<feature type="region of interest" description="Disordered" evidence="7">
    <location>
        <begin position="222"/>
        <end position="309"/>
    </location>
</feature>
<name>A0A1Y1Y0W6_9PLEO</name>
<feature type="compositionally biased region" description="Low complexity" evidence="7">
    <location>
        <begin position="274"/>
        <end position="286"/>
    </location>
</feature>
<dbReference type="GO" id="GO:0000981">
    <property type="term" value="F:DNA-binding transcription factor activity, RNA polymerase II-specific"/>
    <property type="evidence" value="ECO:0007669"/>
    <property type="project" value="InterPro"/>
</dbReference>
<accession>A0A1Y1Y0W6</accession>
<feature type="compositionally biased region" description="Basic and acidic residues" evidence="7">
    <location>
        <begin position="239"/>
        <end position="249"/>
    </location>
</feature>
<dbReference type="Pfam" id="PF04082">
    <property type="entry name" value="Fungal_trans"/>
    <property type="match status" value="1"/>
</dbReference>
<evidence type="ECO:0000256" key="2">
    <source>
        <dbReference type="ARBA" id="ARBA00022723"/>
    </source>
</evidence>
<dbReference type="GO" id="GO:0006351">
    <property type="term" value="P:DNA-templated transcription"/>
    <property type="evidence" value="ECO:0007669"/>
    <property type="project" value="InterPro"/>
</dbReference>
<dbReference type="Proteomes" id="UP000193144">
    <property type="component" value="Unassembled WGS sequence"/>
</dbReference>
<dbReference type="CDD" id="cd12148">
    <property type="entry name" value="fungal_TF_MHR"/>
    <property type="match status" value="1"/>
</dbReference>
<dbReference type="InterPro" id="IPR051059">
    <property type="entry name" value="VerF-like"/>
</dbReference>
<keyword evidence="6" id="KW-0539">Nucleus</keyword>
<evidence type="ECO:0000256" key="6">
    <source>
        <dbReference type="ARBA" id="ARBA00023242"/>
    </source>
</evidence>
<dbReference type="GO" id="GO:0008270">
    <property type="term" value="F:zinc ion binding"/>
    <property type="evidence" value="ECO:0007669"/>
    <property type="project" value="UniProtKB-KW"/>
</dbReference>
<evidence type="ECO:0000256" key="1">
    <source>
        <dbReference type="ARBA" id="ARBA00004123"/>
    </source>
</evidence>
<dbReference type="PANTHER" id="PTHR40626">
    <property type="entry name" value="MIP31509P"/>
    <property type="match status" value="1"/>
</dbReference>
<keyword evidence="4" id="KW-0863">Zinc-finger</keyword>
<evidence type="ECO:0000259" key="8">
    <source>
        <dbReference type="Pfam" id="PF04082"/>
    </source>
</evidence>
<evidence type="ECO:0000256" key="5">
    <source>
        <dbReference type="ARBA" id="ARBA00022833"/>
    </source>
</evidence>
<keyword evidence="3" id="KW-0677">Repeat</keyword>
<dbReference type="OrthoDB" id="1405595at2759"/>
<dbReference type="GO" id="GO:0005634">
    <property type="term" value="C:nucleus"/>
    <property type="evidence" value="ECO:0007669"/>
    <property type="project" value="UniProtKB-SubCell"/>
</dbReference>
<dbReference type="GO" id="GO:0000978">
    <property type="term" value="F:RNA polymerase II cis-regulatory region sequence-specific DNA binding"/>
    <property type="evidence" value="ECO:0007669"/>
    <property type="project" value="InterPro"/>
</dbReference>
<feature type="compositionally biased region" description="Polar residues" evidence="7">
    <location>
        <begin position="227"/>
        <end position="238"/>
    </location>
</feature>
<keyword evidence="2" id="KW-0479">Metal-binding</keyword>
<dbReference type="AlphaFoldDB" id="A0A1Y1Y0W6"/>
<evidence type="ECO:0000256" key="7">
    <source>
        <dbReference type="SAM" id="MobiDB-lite"/>
    </source>
</evidence>
<dbReference type="GO" id="GO:0000785">
    <property type="term" value="C:chromatin"/>
    <property type="evidence" value="ECO:0007669"/>
    <property type="project" value="TreeGrafter"/>
</dbReference>
<feature type="domain" description="Xylanolytic transcriptional activator regulatory" evidence="8">
    <location>
        <begin position="361"/>
        <end position="677"/>
    </location>
</feature>
<keyword evidence="5" id="KW-0862">Zinc</keyword>
<sequence length="949" mass="105070">MARHRQKDEEVGAAGCGVLNTRKRMWKDADGNIVTKKPTLASSQHNHSPRGHRLDNHGPLDSSPDFIPFQDHHNGAPISPPISHDPSLGHASFDDHDGEIAGGYPSILNPHSLSTSESYSPPSDQRFWSPNLPQTEPFIPSTTAFNDAPFDDVFNSDTASSFNNPFTTLNNYNWLFDLDLSRQEPVVADPFPSFQFSSVAMNPPPDTFEIHLNQMISEPEPELEKTLANTAQHASIQSRRLDSPQEIDHSPMISPPIASPPLQTTQATALGALSASESQSQSQSKPQPTPPDCHLPSPPPFELEHPLSLLSPSHPLPTITPLARTRLLDLISLTAPVSADGSLVTRDDPLLSLSSLQTYSDLFFKRFNTAYPLIHMPTFDPPTVDPLLLVSAVLLGATYAEKGAHQLATFSSFCLQIPGFLDSMNSTYFYHPPPLSPTLTNPLQVCIHDVLRPQIFASTSFSAKPSLWVLQTILLVECFGKSRAGQKQHEMSHLFHGLLINLIRRSECQSIREKEDRRGQDRSRGDEVEDEEDGVLEDEWRKWVDGEQKKRLALLCFMWDVQHAVLFCQSLCMSAFELRSTLPCDQAPWEAKDAETWARIRQQPKYRQPLPTFLTCLKRYLSPCGGGGTGGMLLPGLNALSRSLLLHGLMSVAWDMQRRDQTSLGVLSPSSSPLQNWPPRLASSYTLWASDFCLHSTNYLSSLPPSHPLAIEFSTFRTATLALYHSAHILLYTPFLDLQIYAGARHILGRPVGRADYVRSQRGVKMWVSGSGTQDEGGGIKRVREAVWHAGKIVGQGVHILDNPNGDLEGGRLWNLPWCVYLGTLVIWGAWYARPLNPNPHITSFHEGEAEARIINEEEDEDEIIWDAQAEMRRLLEGIRRSGPDMDTDSLFEGVMKGAVGRKGTNGLAVVVSRCLSTVRWAVVHDGMMVVRGLVCWRLVAGGGGGMGT</sequence>
<evidence type="ECO:0000313" key="10">
    <source>
        <dbReference type="Proteomes" id="UP000193144"/>
    </source>
</evidence>
<comment type="subcellular location">
    <subcellularLocation>
        <location evidence="1">Nucleus</location>
    </subcellularLocation>
</comment>
<dbReference type="InterPro" id="IPR007219">
    <property type="entry name" value="XnlR_reg_dom"/>
</dbReference>
<evidence type="ECO:0000256" key="4">
    <source>
        <dbReference type="ARBA" id="ARBA00022771"/>
    </source>
</evidence>
<dbReference type="STRING" id="1231657.A0A1Y1Y0W6"/>
<comment type="caution">
    <text evidence="9">The sequence shown here is derived from an EMBL/GenBank/DDBJ whole genome shotgun (WGS) entry which is preliminary data.</text>
</comment>
<protein>
    <submittedName>
        <fullName evidence="9">Fungal-specific transcription factor domain-domain-containing protein</fullName>
    </submittedName>
</protein>
<reference evidence="9 10" key="1">
    <citation type="submission" date="2016-07" db="EMBL/GenBank/DDBJ databases">
        <title>Pervasive Adenine N6-methylation of Active Genes in Fungi.</title>
        <authorList>
            <consortium name="DOE Joint Genome Institute"/>
            <person name="Mondo S.J."/>
            <person name="Dannebaum R.O."/>
            <person name="Kuo R.C."/>
            <person name="Labutti K."/>
            <person name="Haridas S."/>
            <person name="Kuo A."/>
            <person name="Salamov A."/>
            <person name="Ahrendt S.R."/>
            <person name="Lipzen A."/>
            <person name="Sullivan W."/>
            <person name="Andreopoulos W.B."/>
            <person name="Clum A."/>
            <person name="Lindquist E."/>
            <person name="Daum C."/>
            <person name="Ramamoorthy G.K."/>
            <person name="Gryganskyi A."/>
            <person name="Culley D."/>
            <person name="Magnuson J.K."/>
            <person name="James T.Y."/>
            <person name="O'Malley M.A."/>
            <person name="Stajich J.E."/>
            <person name="Spatafora J.W."/>
            <person name="Visel A."/>
            <person name="Grigoriev I.V."/>
        </authorList>
    </citation>
    <scope>NUCLEOTIDE SEQUENCE [LARGE SCALE GENOMIC DNA]</scope>
    <source>
        <strain evidence="9 10">CBS 115471</strain>
    </source>
</reference>
<keyword evidence="10" id="KW-1185">Reference proteome</keyword>
<proteinExistence type="predicted"/>